<dbReference type="AlphaFoldDB" id="A0AAD6W568"/>
<keyword evidence="2" id="KW-1185">Reference proteome</keyword>
<sequence>MNEHKRWETILVHPADSKPYNKSLVKALFIIKESRGLAPSPSLTKCCDEISVVYMMQAFISEVIMICYQLFNFSNILVSAWLFECWIFSYCRRLLTKYHLTAHIIKIYKIRQQTISNLAAVDRSPSFKSSCVDCKILTVVALHSANDWHVGIFAPLVAMLGPPLGPSIDMMSMASTLSSAGTITP</sequence>
<proteinExistence type="predicted"/>
<protein>
    <submittedName>
        <fullName evidence="1">Uncharacterized protein</fullName>
    </submittedName>
</protein>
<dbReference type="EMBL" id="JAQIZT010000005">
    <property type="protein sequence ID" value="KAJ6998494.1"/>
    <property type="molecule type" value="Genomic_DNA"/>
</dbReference>
<name>A0AAD6W568_9ROSI</name>
<evidence type="ECO:0000313" key="2">
    <source>
        <dbReference type="Proteomes" id="UP001164929"/>
    </source>
</evidence>
<accession>A0AAD6W568</accession>
<comment type="caution">
    <text evidence="1">The sequence shown here is derived from an EMBL/GenBank/DDBJ whole genome shotgun (WGS) entry which is preliminary data.</text>
</comment>
<evidence type="ECO:0000313" key="1">
    <source>
        <dbReference type="EMBL" id="KAJ6998494.1"/>
    </source>
</evidence>
<dbReference type="Proteomes" id="UP001164929">
    <property type="component" value="Chromosome 5"/>
</dbReference>
<reference evidence="1" key="1">
    <citation type="journal article" date="2023" name="Mol. Ecol. Resour.">
        <title>Chromosome-level genome assembly of a triploid poplar Populus alba 'Berolinensis'.</title>
        <authorList>
            <person name="Chen S."/>
            <person name="Yu Y."/>
            <person name="Wang X."/>
            <person name="Wang S."/>
            <person name="Zhang T."/>
            <person name="Zhou Y."/>
            <person name="He R."/>
            <person name="Meng N."/>
            <person name="Wang Y."/>
            <person name="Liu W."/>
            <person name="Liu Z."/>
            <person name="Liu J."/>
            <person name="Guo Q."/>
            <person name="Huang H."/>
            <person name="Sederoff R.R."/>
            <person name="Wang G."/>
            <person name="Qu G."/>
            <person name="Chen S."/>
        </authorList>
    </citation>
    <scope>NUCLEOTIDE SEQUENCE</scope>
    <source>
        <strain evidence="1">SC-2020</strain>
    </source>
</reference>
<organism evidence="1 2">
    <name type="scientific">Populus alba x Populus x berolinensis</name>
    <dbReference type="NCBI Taxonomy" id="444605"/>
    <lineage>
        <taxon>Eukaryota</taxon>
        <taxon>Viridiplantae</taxon>
        <taxon>Streptophyta</taxon>
        <taxon>Embryophyta</taxon>
        <taxon>Tracheophyta</taxon>
        <taxon>Spermatophyta</taxon>
        <taxon>Magnoliopsida</taxon>
        <taxon>eudicotyledons</taxon>
        <taxon>Gunneridae</taxon>
        <taxon>Pentapetalae</taxon>
        <taxon>rosids</taxon>
        <taxon>fabids</taxon>
        <taxon>Malpighiales</taxon>
        <taxon>Salicaceae</taxon>
        <taxon>Saliceae</taxon>
        <taxon>Populus</taxon>
    </lineage>
</organism>
<gene>
    <name evidence="1" type="ORF">NC653_014616</name>
</gene>